<feature type="transmembrane region" description="Helical" evidence="2">
    <location>
        <begin position="119"/>
        <end position="140"/>
    </location>
</feature>
<dbReference type="PANTHER" id="PTHR45138:SF9">
    <property type="entry name" value="DIGUANYLATE CYCLASE DGCM-RELATED"/>
    <property type="match status" value="1"/>
</dbReference>
<dbReference type="Proteomes" id="UP000619376">
    <property type="component" value="Unassembled WGS sequence"/>
</dbReference>
<dbReference type="Pfam" id="PF00990">
    <property type="entry name" value="GGDEF"/>
    <property type="match status" value="1"/>
</dbReference>
<keyword evidence="2" id="KW-1133">Transmembrane helix</keyword>
<dbReference type="SUPFAM" id="SSF55073">
    <property type="entry name" value="Nucleotide cyclase"/>
    <property type="match status" value="1"/>
</dbReference>
<dbReference type="FunFam" id="3.30.70.270:FF:000001">
    <property type="entry name" value="Diguanylate cyclase domain protein"/>
    <property type="match status" value="1"/>
</dbReference>
<dbReference type="InterPro" id="IPR050469">
    <property type="entry name" value="Diguanylate_Cyclase"/>
</dbReference>
<reference evidence="5 6" key="3">
    <citation type="submission" date="2020-08" db="EMBL/GenBank/DDBJ databases">
        <title>Genomic Encyclopedia of Type Strains, Phase IV (KMG-IV): sequencing the most valuable type-strain genomes for metagenomic binning, comparative biology and taxonomic classification.</title>
        <authorList>
            <person name="Goeker M."/>
        </authorList>
    </citation>
    <scope>NUCLEOTIDE SEQUENCE [LARGE SCALE GENOMIC DNA]</scope>
    <source>
        <strain evidence="5 6">DSM 27521</strain>
    </source>
</reference>
<dbReference type="AlphaFoldDB" id="A0A7W8NNQ9"/>
<dbReference type="InterPro" id="IPR000160">
    <property type="entry name" value="GGDEF_dom"/>
</dbReference>
<proteinExistence type="predicted"/>
<evidence type="ECO:0000313" key="7">
    <source>
        <dbReference type="Proteomes" id="UP000619376"/>
    </source>
</evidence>
<dbReference type="Proteomes" id="UP000539473">
    <property type="component" value="Unassembled WGS sequence"/>
</dbReference>
<name>A0A7W8NNQ9_9DEIO</name>
<feature type="transmembrane region" description="Helical" evidence="2">
    <location>
        <begin position="171"/>
        <end position="194"/>
    </location>
</feature>
<reference evidence="4" key="1">
    <citation type="journal article" date="2014" name="Int. J. Syst. Evol. Microbiol.">
        <title>Complete genome of a new Firmicutes species belonging to the dominant human colonic microbiota ('Ruminococcus bicirculans') reveals two chromosomes and a selective capacity to utilize plant glucans.</title>
        <authorList>
            <consortium name="NISC Comparative Sequencing Program"/>
            <person name="Wegmann U."/>
            <person name="Louis P."/>
            <person name="Goesmann A."/>
            <person name="Henrissat B."/>
            <person name="Duncan S.H."/>
            <person name="Flint H.J."/>
        </authorList>
    </citation>
    <scope>NUCLEOTIDE SEQUENCE</scope>
    <source>
        <strain evidence="4">CGMCC 1.18437</strain>
    </source>
</reference>
<dbReference type="EMBL" id="BNAJ01000003">
    <property type="protein sequence ID" value="GHF41373.1"/>
    <property type="molecule type" value="Genomic_DNA"/>
</dbReference>
<keyword evidence="2" id="KW-0812">Transmembrane</keyword>
<evidence type="ECO:0000256" key="2">
    <source>
        <dbReference type="SAM" id="Phobius"/>
    </source>
</evidence>
<evidence type="ECO:0000313" key="6">
    <source>
        <dbReference type="Proteomes" id="UP000539473"/>
    </source>
</evidence>
<dbReference type="CDD" id="cd01949">
    <property type="entry name" value="GGDEF"/>
    <property type="match status" value="1"/>
</dbReference>
<feature type="domain" description="GGDEF" evidence="3">
    <location>
        <begin position="243"/>
        <end position="372"/>
    </location>
</feature>
<gene>
    <name evidence="4" type="ORF">GCM10017781_17570</name>
    <name evidence="5" type="ORF">HNQ07_001483</name>
</gene>
<evidence type="ECO:0000313" key="5">
    <source>
        <dbReference type="EMBL" id="MBB5376026.1"/>
    </source>
</evidence>
<comment type="caution">
    <text evidence="5">The sequence shown here is derived from an EMBL/GenBank/DDBJ whole genome shotgun (WGS) entry which is preliminary data.</text>
</comment>
<dbReference type="NCBIfam" id="TIGR00254">
    <property type="entry name" value="GGDEF"/>
    <property type="match status" value="1"/>
</dbReference>
<feature type="region of interest" description="Disordered" evidence="1">
    <location>
        <begin position="362"/>
        <end position="383"/>
    </location>
</feature>
<evidence type="ECO:0000256" key="1">
    <source>
        <dbReference type="SAM" id="MobiDB-lite"/>
    </source>
</evidence>
<dbReference type="GO" id="GO:1902201">
    <property type="term" value="P:negative regulation of bacterial-type flagellum-dependent cell motility"/>
    <property type="evidence" value="ECO:0007669"/>
    <property type="project" value="TreeGrafter"/>
</dbReference>
<reference evidence="4" key="4">
    <citation type="submission" date="2024-05" db="EMBL/GenBank/DDBJ databases">
        <authorList>
            <person name="Sun Q."/>
            <person name="Zhou Y."/>
        </authorList>
    </citation>
    <scope>NUCLEOTIDE SEQUENCE</scope>
    <source>
        <strain evidence="4">CGMCC 1.18437</strain>
    </source>
</reference>
<dbReference type="SMART" id="SM00267">
    <property type="entry name" value="GGDEF"/>
    <property type="match status" value="1"/>
</dbReference>
<feature type="transmembrane region" description="Helical" evidence="2">
    <location>
        <begin position="35"/>
        <end position="53"/>
    </location>
</feature>
<dbReference type="GO" id="GO:0052621">
    <property type="term" value="F:diguanylate cyclase activity"/>
    <property type="evidence" value="ECO:0007669"/>
    <property type="project" value="TreeGrafter"/>
</dbReference>
<dbReference type="EMBL" id="JACHFK010000003">
    <property type="protein sequence ID" value="MBB5376026.1"/>
    <property type="molecule type" value="Genomic_DNA"/>
</dbReference>
<dbReference type="PROSITE" id="PS50887">
    <property type="entry name" value="GGDEF"/>
    <property type="match status" value="1"/>
</dbReference>
<feature type="transmembrane region" description="Helical" evidence="2">
    <location>
        <begin position="65"/>
        <end position="82"/>
    </location>
</feature>
<evidence type="ECO:0000259" key="3">
    <source>
        <dbReference type="PROSITE" id="PS50887"/>
    </source>
</evidence>
<organism evidence="5 6">
    <name type="scientific">Deinococcus metalli</name>
    <dbReference type="NCBI Taxonomy" id="1141878"/>
    <lineage>
        <taxon>Bacteria</taxon>
        <taxon>Thermotogati</taxon>
        <taxon>Deinococcota</taxon>
        <taxon>Deinococci</taxon>
        <taxon>Deinococcales</taxon>
        <taxon>Deinococcaceae</taxon>
        <taxon>Deinococcus</taxon>
    </lineage>
</organism>
<keyword evidence="7" id="KW-1185">Reference proteome</keyword>
<protein>
    <submittedName>
        <fullName evidence="5">Diguanylate cyclase (GGDEF)-like protein</fullName>
    </submittedName>
</protein>
<dbReference type="PANTHER" id="PTHR45138">
    <property type="entry name" value="REGULATORY COMPONENTS OF SENSORY TRANSDUCTION SYSTEM"/>
    <property type="match status" value="1"/>
</dbReference>
<dbReference type="InterPro" id="IPR029787">
    <property type="entry name" value="Nucleotide_cyclase"/>
</dbReference>
<feature type="transmembrane region" description="Helical" evidence="2">
    <location>
        <begin position="94"/>
        <end position="113"/>
    </location>
</feature>
<evidence type="ECO:0000313" key="4">
    <source>
        <dbReference type="EMBL" id="GHF41373.1"/>
    </source>
</evidence>
<keyword evidence="2" id="KW-0472">Membrane</keyword>
<reference evidence="7" key="2">
    <citation type="journal article" date="2019" name="Int. J. Syst. Evol. Microbiol.">
        <title>The Global Catalogue of Microorganisms (GCM) 10K type strain sequencing project: providing services to taxonomists for standard genome sequencing and annotation.</title>
        <authorList>
            <consortium name="The Broad Institute Genomics Platform"/>
            <consortium name="The Broad Institute Genome Sequencing Center for Infectious Disease"/>
            <person name="Wu L."/>
            <person name="Ma J."/>
        </authorList>
    </citation>
    <scope>NUCLEOTIDE SEQUENCE [LARGE SCALE GENOMIC DNA]</scope>
    <source>
        <strain evidence="7">CGMCC 1.18437</strain>
    </source>
</reference>
<feature type="transmembrane region" description="Helical" evidence="2">
    <location>
        <begin position="147"/>
        <end position="165"/>
    </location>
</feature>
<dbReference type="GO" id="GO:0005886">
    <property type="term" value="C:plasma membrane"/>
    <property type="evidence" value="ECO:0007669"/>
    <property type="project" value="TreeGrafter"/>
</dbReference>
<dbReference type="RefSeq" id="WP_184110310.1">
    <property type="nucleotide sequence ID" value="NZ_BNAJ01000003.1"/>
</dbReference>
<sequence>MAVGYGDRELWGTDVPDLPHTLTPGQLREELRRRIYVAALLLGLAVLGFLWVIEWTRGGGLGVQGSVDLLLIAVCLLALLWLRLRWPLPAIERTLYAANTVAVTTQFALTRTGSAPDTALLIASTHLLLIANAIVGYLAFPIRVGALLSLGTYVLAVAVGMWALSGRNDPALLLTAARLHVSVATVLLLVYALAWYRSSYLKISGEHARLTRQALTDPLTGLPNRHATYAAIEGLLAQSAQGRPGSVVMLDVDHFKAVNDTHGHHAGDHVLIAVAGALRTQLHATHTPGRWGGEEFIVVLPDLDTAHAAALAERLRAHLHRTPHPGVGVVTASFGVATAEPGDDLGTLTARADRALYRAKAAGRDRVEVQSPPEGPPAMALTP</sequence>
<dbReference type="InterPro" id="IPR043128">
    <property type="entry name" value="Rev_trsase/Diguanyl_cyclase"/>
</dbReference>
<dbReference type="Gene3D" id="3.30.70.270">
    <property type="match status" value="1"/>
</dbReference>
<dbReference type="GO" id="GO:0043709">
    <property type="term" value="P:cell adhesion involved in single-species biofilm formation"/>
    <property type="evidence" value="ECO:0007669"/>
    <property type="project" value="TreeGrafter"/>
</dbReference>
<accession>A0A7W8NNQ9</accession>